<dbReference type="PANTHER" id="PTHR21485:SF6">
    <property type="entry name" value="N-ACYLNEURAMINATE CYTIDYLYLTRANSFERASE-RELATED"/>
    <property type="match status" value="1"/>
</dbReference>
<dbReference type="Gene3D" id="3.90.550.10">
    <property type="entry name" value="Spore Coat Polysaccharide Biosynthesis Protein SpsA, Chain A"/>
    <property type="match status" value="1"/>
</dbReference>
<dbReference type="InterPro" id="IPR007235">
    <property type="entry name" value="Glyco_trans_28_C"/>
</dbReference>
<gene>
    <name evidence="2" type="primary">pseG</name>
    <name evidence="2" type="ORF">BTTOUR_32280</name>
</gene>
<dbReference type="InterPro" id="IPR050793">
    <property type="entry name" value="CMP-NeuNAc_synthase"/>
</dbReference>
<dbReference type="Pfam" id="PF04101">
    <property type="entry name" value="Glyco_tran_28_C"/>
    <property type="match status" value="1"/>
</dbReference>
<reference evidence="2 3" key="1">
    <citation type="submission" date="2023-10" db="EMBL/GenBank/DDBJ databases">
        <title>Draft Genome Sequence of Bacillus thuringiensis serovar. toumanoffi 4059: Identification of a Novel Cry Protein Candidate.</title>
        <authorList>
            <person name="Murdoch R.W."/>
            <person name="Gemler B."/>
            <person name="Heater B.S."/>
        </authorList>
    </citation>
    <scope>NUCLEOTIDE SEQUENCE [LARGE SCALE GENOMIC DNA]</scope>
    <source>
        <strain evidence="2 3">4059</strain>
    </source>
</reference>
<proteinExistence type="predicted"/>
<dbReference type="Proteomes" id="UP001272716">
    <property type="component" value="Unassembled WGS sequence"/>
</dbReference>
<organism evidence="2 3">
    <name type="scientific">Bacillus thuringiensis serovar toumanoffi</name>
    <dbReference type="NCBI Taxonomy" id="180862"/>
    <lineage>
        <taxon>Bacteria</taxon>
        <taxon>Bacillati</taxon>
        <taxon>Bacillota</taxon>
        <taxon>Bacilli</taxon>
        <taxon>Bacillales</taxon>
        <taxon>Bacillaceae</taxon>
        <taxon>Bacillus</taxon>
        <taxon>Bacillus cereus group</taxon>
    </lineage>
</organism>
<accession>A0ABD5I7Z9</accession>
<keyword evidence="2" id="KW-0378">Hydrolase</keyword>
<sequence length="548" mass="63076">MSGGLTWMNKQKVVAIIPARGGSKGIPRKNIRLLNGKPLISYAIEVAKKSNLIDKVVVSTDDIEIGNIAKKYGAEVIMRPDHISSDEVPLDPVIHYTVEKIEEELDESYDIVVTVQPTSPLLSIFTLENVIQKIIKENYDTVLTGLDDRHLSWKLEQDKFVPNFKERKNRQYLPSEFRESGAVFATKRKCITPNNRMGENITIYVVGSEESIDIDSYTDWWVAEKLLKRKKLIIRVDGYREIGLGHIYRTLTLAHNIFDHEVIFLMDKKYDLGIKLIEKQNFKIEFFEQDPLPKIREISPDIIINDILDTSTDYMLKLKNMGIKVFNFEDLGPGAEYADGVFNALYPGNVPVKYFYTGENYYCARPDFINSSTKIIKEHVNKVLITFGGTDPNNLTKKTLDAIVNMPYEFEITVVLGPGYKYKDAIFKDIDNYSRVINVYTEINNMAEFMLEADVIFSSAGRTMYEIAMIGTPAIIISQNYRELTHLFGHNYNGFINLGIHHEAREDIIQQSLERLIRDEQLRQMMNNRMLQHDLKRGIERVLSIIFN</sequence>
<protein>
    <submittedName>
        <fullName evidence="2">UDP-2,4-diacetamido-2,4, 6-trideoxy-beta-L-altropyranose hydrolase</fullName>
    </submittedName>
</protein>
<evidence type="ECO:0000313" key="3">
    <source>
        <dbReference type="Proteomes" id="UP001272716"/>
    </source>
</evidence>
<evidence type="ECO:0000313" key="2">
    <source>
        <dbReference type="EMBL" id="MDW9213427.1"/>
    </source>
</evidence>
<dbReference type="GO" id="GO:0016787">
    <property type="term" value="F:hydrolase activity"/>
    <property type="evidence" value="ECO:0007669"/>
    <property type="project" value="UniProtKB-KW"/>
</dbReference>
<feature type="domain" description="Glycosyl transferase family 28 C-terminal" evidence="1">
    <location>
        <begin position="395"/>
        <end position="487"/>
    </location>
</feature>
<dbReference type="SUPFAM" id="SSF53448">
    <property type="entry name" value="Nucleotide-diphospho-sugar transferases"/>
    <property type="match status" value="1"/>
</dbReference>
<dbReference type="Pfam" id="PF02348">
    <property type="entry name" value="CTP_transf_3"/>
    <property type="match status" value="1"/>
</dbReference>
<dbReference type="AlphaFoldDB" id="A0ABD5I7Z9"/>
<comment type="caution">
    <text evidence="2">The sequence shown here is derived from an EMBL/GenBank/DDBJ whole genome shotgun (WGS) entry which is preliminary data.</text>
</comment>
<dbReference type="SUPFAM" id="SSF53756">
    <property type="entry name" value="UDP-Glycosyltransferase/glycogen phosphorylase"/>
    <property type="match status" value="1"/>
</dbReference>
<dbReference type="Gene3D" id="3.40.50.11190">
    <property type="match status" value="1"/>
</dbReference>
<dbReference type="CDD" id="cd02513">
    <property type="entry name" value="CMP-NeuAc_Synthase"/>
    <property type="match status" value="1"/>
</dbReference>
<dbReference type="InterPro" id="IPR029044">
    <property type="entry name" value="Nucleotide-diphossugar_trans"/>
</dbReference>
<dbReference type="InterPro" id="IPR003329">
    <property type="entry name" value="Cytidylyl_trans"/>
</dbReference>
<dbReference type="PANTHER" id="PTHR21485">
    <property type="entry name" value="HAD SUPERFAMILY MEMBERS CMAS AND KDSC"/>
    <property type="match status" value="1"/>
</dbReference>
<name>A0ABD5I7Z9_BACTU</name>
<dbReference type="EMBL" id="JAWQCK010000007">
    <property type="protein sequence ID" value="MDW9213427.1"/>
    <property type="molecule type" value="Genomic_DNA"/>
</dbReference>
<dbReference type="Gene3D" id="3.40.50.2000">
    <property type="entry name" value="Glycogen Phosphorylase B"/>
    <property type="match status" value="1"/>
</dbReference>
<evidence type="ECO:0000259" key="1">
    <source>
        <dbReference type="Pfam" id="PF04101"/>
    </source>
</evidence>